<evidence type="ECO:0000313" key="2">
    <source>
        <dbReference type="EMBL" id="KXA96165.1"/>
    </source>
</evidence>
<dbReference type="Pfam" id="PF18480">
    <property type="entry name" value="DUF5615"/>
    <property type="match status" value="1"/>
</dbReference>
<protein>
    <recommendedName>
        <fullName evidence="1">DUF5615 domain-containing protein</fullName>
    </recommendedName>
</protein>
<dbReference type="AlphaFoldDB" id="A0A656YUJ3"/>
<dbReference type="Proteomes" id="UP000070257">
    <property type="component" value="Unassembled WGS sequence"/>
</dbReference>
<dbReference type="InterPro" id="IPR041049">
    <property type="entry name" value="DUF5615"/>
</dbReference>
<comment type="caution">
    <text evidence="2">The sequence shown here is derived from an EMBL/GenBank/DDBJ whole genome shotgun (WGS) entry which is preliminary data.</text>
</comment>
<evidence type="ECO:0000313" key="3">
    <source>
        <dbReference type="Proteomes" id="UP000070257"/>
    </source>
</evidence>
<name>A0A656YUJ3_9EURY</name>
<evidence type="ECO:0000259" key="1">
    <source>
        <dbReference type="Pfam" id="PF18480"/>
    </source>
</evidence>
<accession>A0A656YUJ3</accession>
<sequence>MPSPKFLADENVNLTAVTALEEEVDIVSVQAVGMRGEDDRELIKYARENNRTIVTKDADFLREDRKGTSHAGIIFLSEELQVGELIREVKKISLLYRGKELQDTVIFLPV</sequence>
<organism evidence="2 3">
    <name type="scientific">candidate division MSBL1 archaeon SCGC-AAA259J03</name>
    <dbReference type="NCBI Taxonomy" id="1698269"/>
    <lineage>
        <taxon>Archaea</taxon>
        <taxon>Methanobacteriati</taxon>
        <taxon>Methanobacteriota</taxon>
        <taxon>candidate division MSBL1</taxon>
    </lineage>
</organism>
<gene>
    <name evidence="2" type="ORF">AKJ39_04970</name>
</gene>
<proteinExistence type="predicted"/>
<keyword evidence="3" id="KW-1185">Reference proteome</keyword>
<dbReference type="EMBL" id="LHXT01000124">
    <property type="protein sequence ID" value="KXA96165.1"/>
    <property type="molecule type" value="Genomic_DNA"/>
</dbReference>
<reference evidence="2 3" key="1">
    <citation type="journal article" date="2016" name="Sci. Rep.">
        <title>Metabolic traits of an uncultured archaeal lineage -MSBL1- from brine pools of the Red Sea.</title>
        <authorList>
            <person name="Mwirichia R."/>
            <person name="Alam I."/>
            <person name="Rashid M."/>
            <person name="Vinu M."/>
            <person name="Ba-Alawi W."/>
            <person name="Anthony Kamau A."/>
            <person name="Kamanda Ngugi D."/>
            <person name="Goker M."/>
            <person name="Klenk H.P."/>
            <person name="Bajic V."/>
            <person name="Stingl U."/>
        </authorList>
    </citation>
    <scope>NUCLEOTIDE SEQUENCE [LARGE SCALE GENOMIC DNA]</scope>
    <source>
        <strain evidence="2">SCGC-AAA259J03</strain>
    </source>
</reference>
<feature type="domain" description="DUF5615" evidence="1">
    <location>
        <begin position="5"/>
        <end position="97"/>
    </location>
</feature>